<dbReference type="Pfam" id="PF10545">
    <property type="entry name" value="MADF_DNA_bdg"/>
    <property type="match status" value="1"/>
</dbReference>
<dbReference type="OrthoDB" id="270189at2759"/>
<protein>
    <recommendedName>
        <fullName evidence="2">MADF domain-containing protein</fullName>
    </recommendedName>
</protein>
<evidence type="ECO:0000313" key="3">
    <source>
        <dbReference type="EMBL" id="PIO12037.1"/>
    </source>
</evidence>
<dbReference type="PANTHER" id="PTHR12243">
    <property type="entry name" value="MADF DOMAIN TRANSCRIPTION FACTOR"/>
    <property type="match status" value="1"/>
</dbReference>
<proteinExistence type="predicted"/>
<evidence type="ECO:0000313" key="4">
    <source>
        <dbReference type="Proteomes" id="UP000228934"/>
    </source>
</evidence>
<accession>A0A2G9Q8V4</accession>
<dbReference type="EMBL" id="KZ060619">
    <property type="protein sequence ID" value="PIO12037.1"/>
    <property type="molecule type" value="Genomic_DNA"/>
</dbReference>
<feature type="compositionally biased region" description="Acidic residues" evidence="1">
    <location>
        <begin position="60"/>
        <end position="87"/>
    </location>
</feature>
<dbReference type="Proteomes" id="UP000228934">
    <property type="component" value="Unassembled WGS sequence"/>
</dbReference>
<dbReference type="PANTHER" id="PTHR12243:SF67">
    <property type="entry name" value="COREPRESSOR OF PANGOLIN, ISOFORM A-RELATED"/>
    <property type="match status" value="1"/>
</dbReference>
<feature type="region of interest" description="Disordered" evidence="1">
    <location>
        <begin position="52"/>
        <end position="114"/>
    </location>
</feature>
<dbReference type="AlphaFoldDB" id="A0A2G9Q8V4"/>
<keyword evidence="4" id="KW-1185">Reference proteome</keyword>
<dbReference type="InterPro" id="IPR006578">
    <property type="entry name" value="MADF-dom"/>
</dbReference>
<evidence type="ECO:0000256" key="1">
    <source>
        <dbReference type="SAM" id="MobiDB-lite"/>
    </source>
</evidence>
<name>A0A2G9Q8V4_AQUCT</name>
<organism evidence="3 4">
    <name type="scientific">Aquarana catesbeiana</name>
    <name type="common">American bullfrog</name>
    <name type="synonym">Rana catesbeiana</name>
    <dbReference type="NCBI Taxonomy" id="8400"/>
    <lineage>
        <taxon>Eukaryota</taxon>
        <taxon>Metazoa</taxon>
        <taxon>Chordata</taxon>
        <taxon>Craniata</taxon>
        <taxon>Vertebrata</taxon>
        <taxon>Euteleostomi</taxon>
        <taxon>Amphibia</taxon>
        <taxon>Batrachia</taxon>
        <taxon>Anura</taxon>
        <taxon>Neobatrachia</taxon>
        <taxon>Ranoidea</taxon>
        <taxon>Ranidae</taxon>
        <taxon>Aquarana</taxon>
    </lineage>
</organism>
<reference evidence="4" key="1">
    <citation type="journal article" date="2017" name="Nat. Commun.">
        <title>The North American bullfrog draft genome provides insight into hormonal regulation of long noncoding RNA.</title>
        <authorList>
            <person name="Hammond S.A."/>
            <person name="Warren R.L."/>
            <person name="Vandervalk B.P."/>
            <person name="Kucuk E."/>
            <person name="Khan H."/>
            <person name="Gibb E.A."/>
            <person name="Pandoh P."/>
            <person name="Kirk H."/>
            <person name="Zhao Y."/>
            <person name="Jones M."/>
            <person name="Mungall A.J."/>
            <person name="Coope R."/>
            <person name="Pleasance S."/>
            <person name="Moore R.A."/>
            <person name="Holt R.A."/>
            <person name="Round J.M."/>
            <person name="Ohora S."/>
            <person name="Walle B.V."/>
            <person name="Veldhoen N."/>
            <person name="Helbing C.C."/>
            <person name="Birol I."/>
        </authorList>
    </citation>
    <scope>NUCLEOTIDE SEQUENCE [LARGE SCALE GENOMIC DNA]</scope>
</reference>
<dbReference type="InterPro" id="IPR039353">
    <property type="entry name" value="TF_Adf1"/>
</dbReference>
<gene>
    <name evidence="3" type="ORF">AB205_0144390</name>
</gene>
<evidence type="ECO:0000259" key="2">
    <source>
        <dbReference type="Pfam" id="PF10545"/>
    </source>
</evidence>
<feature type="domain" description="MADF" evidence="2">
    <location>
        <begin position="2"/>
        <end position="44"/>
    </location>
</feature>
<sequence>MLKIRWKTMRDNYRREYIKQQKIRSGSGGKSSRVYCHYTELQFLKPVMQLRQTESNMSSDTEEDADQTQLEDEQMDETQLLFEDDDLANTPEPAETRTEKQVSRSRPKKIKNQTQEFIDVVKNLMNAQRNESGKM</sequence>